<comment type="caution">
    <text evidence="2">The sequence shown here is derived from an EMBL/GenBank/DDBJ whole genome shotgun (WGS) entry which is preliminary data.</text>
</comment>
<dbReference type="GO" id="GO:0004519">
    <property type="term" value="F:endonuclease activity"/>
    <property type="evidence" value="ECO:0007669"/>
    <property type="project" value="UniProtKB-KW"/>
</dbReference>
<organism evidence="2 3">
    <name type="scientific">Aspergillus cavernicola</name>
    <dbReference type="NCBI Taxonomy" id="176166"/>
    <lineage>
        <taxon>Eukaryota</taxon>
        <taxon>Fungi</taxon>
        <taxon>Dikarya</taxon>
        <taxon>Ascomycota</taxon>
        <taxon>Pezizomycotina</taxon>
        <taxon>Eurotiomycetes</taxon>
        <taxon>Eurotiomycetidae</taxon>
        <taxon>Eurotiales</taxon>
        <taxon>Aspergillaceae</taxon>
        <taxon>Aspergillus</taxon>
        <taxon>Aspergillus subgen. Nidulantes</taxon>
    </lineage>
</organism>
<keyword evidence="2" id="KW-0255">Endonuclease</keyword>
<reference evidence="2 3" key="1">
    <citation type="submission" date="2024-07" db="EMBL/GenBank/DDBJ databases">
        <title>Section-level genome sequencing and comparative genomics of Aspergillus sections Usti and Cavernicolus.</title>
        <authorList>
            <consortium name="Lawrence Berkeley National Laboratory"/>
            <person name="Nybo J.L."/>
            <person name="Vesth T.C."/>
            <person name="Theobald S."/>
            <person name="Frisvad J.C."/>
            <person name="Larsen T.O."/>
            <person name="Kjaerboelling I."/>
            <person name="Rothschild-Mancinelli K."/>
            <person name="Lyhne E.K."/>
            <person name="Kogle M.E."/>
            <person name="Barry K."/>
            <person name="Clum A."/>
            <person name="Na H."/>
            <person name="Ledsgaard L."/>
            <person name="Lin J."/>
            <person name="Lipzen A."/>
            <person name="Kuo A."/>
            <person name="Riley R."/>
            <person name="Mondo S."/>
            <person name="LaButti K."/>
            <person name="Haridas S."/>
            <person name="Pangalinan J."/>
            <person name="Salamov A.A."/>
            <person name="Simmons B.A."/>
            <person name="Magnuson J.K."/>
            <person name="Chen J."/>
            <person name="Drula E."/>
            <person name="Henrissat B."/>
            <person name="Wiebenga A."/>
            <person name="Lubbers R.J."/>
            <person name="Gomes A.C."/>
            <person name="Makela M.R."/>
            <person name="Stajich J."/>
            <person name="Grigoriev I.V."/>
            <person name="Mortensen U.H."/>
            <person name="De vries R.P."/>
            <person name="Baker S.E."/>
            <person name="Andersen M.R."/>
        </authorList>
    </citation>
    <scope>NUCLEOTIDE SEQUENCE [LARGE SCALE GENOMIC DNA]</scope>
    <source>
        <strain evidence="2 3">CBS 600.67</strain>
    </source>
</reference>
<accession>A0ABR4HME5</accession>
<evidence type="ECO:0000313" key="3">
    <source>
        <dbReference type="Proteomes" id="UP001610335"/>
    </source>
</evidence>
<dbReference type="Pfam" id="PF13391">
    <property type="entry name" value="HNH_2"/>
    <property type="match status" value="1"/>
</dbReference>
<keyword evidence="2" id="KW-0378">Hydrolase</keyword>
<keyword evidence="2" id="KW-0540">Nuclease</keyword>
<name>A0ABR4HME5_9EURO</name>
<dbReference type="EMBL" id="JBFXLS010000099">
    <property type="protein sequence ID" value="KAL2816649.1"/>
    <property type="molecule type" value="Genomic_DNA"/>
</dbReference>
<dbReference type="InterPro" id="IPR003615">
    <property type="entry name" value="HNH_nuc"/>
</dbReference>
<sequence>MPEPFASPACFRPRNVHIFAGNGDHLGGTWLNSPAYVTNEEFHEMCEHFVQFPAARYRWRLHRLGADNTFGARVHRDSGEIQVGRYVVLGNQSQVIPVSLTGEQSVRRVHSGNPPTSSLRHNQRHFRDGVLRRDGKCVLTGRKGKITAPMRSLRAAHIFPVARFSLWTQENYDAWITDTTDNHLISPKKLFSVQNGLLLAADVHDSFDAFEVAINPDKGYKTVSFVDDPNGEGGRVLDRSTRDCSPNDRVNDQCLRWHYHQAVLANMRGAGEKVWEFDHDVDEMGDLIEEDRSGELLELEFADRLGPYVDVEESN</sequence>
<proteinExistence type="predicted"/>
<evidence type="ECO:0000313" key="2">
    <source>
        <dbReference type="EMBL" id="KAL2816649.1"/>
    </source>
</evidence>
<evidence type="ECO:0000259" key="1">
    <source>
        <dbReference type="Pfam" id="PF13391"/>
    </source>
</evidence>
<feature type="domain" description="HNH nuclease" evidence="1">
    <location>
        <begin position="137"/>
        <end position="215"/>
    </location>
</feature>
<gene>
    <name evidence="2" type="ORF">BDW59DRAFT_166293</name>
</gene>
<protein>
    <submittedName>
        <fullName evidence="2">HNH endonuclease-domain-containing protein</fullName>
    </submittedName>
</protein>
<keyword evidence="3" id="KW-1185">Reference proteome</keyword>
<dbReference type="Proteomes" id="UP001610335">
    <property type="component" value="Unassembled WGS sequence"/>
</dbReference>